<accession>A0A897MS06</accession>
<dbReference type="Pfam" id="PF26263">
    <property type="entry name" value="DUF8067"/>
    <property type="match status" value="1"/>
</dbReference>
<dbReference type="AlphaFoldDB" id="A0A897MS06"/>
<name>A0A897MS06_9EURY</name>
<dbReference type="EMBL" id="CP064787">
    <property type="protein sequence ID" value="QSG04920.1"/>
    <property type="molecule type" value="Genomic_DNA"/>
</dbReference>
<dbReference type="NCBIfam" id="NF041415">
    <property type="entry name" value="halo_CC_star"/>
    <property type="match status" value="1"/>
</dbReference>
<dbReference type="Proteomes" id="UP000663525">
    <property type="component" value="Chromosome"/>
</dbReference>
<gene>
    <name evidence="1" type="ORF">HSR121_0565</name>
</gene>
<evidence type="ECO:0000313" key="1">
    <source>
        <dbReference type="EMBL" id="QSG04920.1"/>
    </source>
</evidence>
<proteinExistence type="predicted"/>
<protein>
    <submittedName>
        <fullName evidence="1">Uncharacterized protein</fullName>
    </submittedName>
</protein>
<evidence type="ECO:0000313" key="2">
    <source>
        <dbReference type="Proteomes" id="UP000663525"/>
    </source>
</evidence>
<organism evidence="1 2">
    <name type="scientific">Halapricum desulfuricans</name>
    <dbReference type="NCBI Taxonomy" id="2841257"/>
    <lineage>
        <taxon>Archaea</taxon>
        <taxon>Methanobacteriati</taxon>
        <taxon>Methanobacteriota</taxon>
        <taxon>Stenosarchaea group</taxon>
        <taxon>Halobacteria</taxon>
        <taxon>Halobacteriales</taxon>
        <taxon>Haloarculaceae</taxon>
        <taxon>Halapricum</taxon>
    </lineage>
</organism>
<sequence>MLLMSTTESEVIEAAEALGDALAAEKEEIDRTEFFGLVSRCNQAIEQEIGIDYGSVCGDDGCC</sequence>
<dbReference type="InterPro" id="IPR058380">
    <property type="entry name" value="DUF8067"/>
</dbReference>
<reference evidence="1" key="1">
    <citation type="submission" date="2020-11" db="EMBL/GenBank/DDBJ databases">
        <title>Carbohydrate-dependent, anaerobic sulfur respiration: A novel catabolism in halophilic archaea.</title>
        <authorList>
            <person name="Sorokin D.Y."/>
            <person name="Messina E."/>
            <person name="Smedile F."/>
            <person name="La Cono V."/>
            <person name="Hallsworth J.E."/>
            <person name="Yakimov M.M."/>
        </authorList>
    </citation>
    <scope>NUCLEOTIDE SEQUENCE</scope>
    <source>
        <strain evidence="1">HSR12-1</strain>
    </source>
</reference>